<dbReference type="SUPFAM" id="SSF51905">
    <property type="entry name" value="FAD/NAD(P)-binding domain"/>
    <property type="match status" value="2"/>
</dbReference>
<accession>A0A560WES3</accession>
<evidence type="ECO:0000256" key="7">
    <source>
        <dbReference type="SAM" id="MobiDB-lite"/>
    </source>
</evidence>
<dbReference type="GO" id="GO:0050660">
    <property type="term" value="F:flavin adenine dinucleotide binding"/>
    <property type="evidence" value="ECO:0007669"/>
    <property type="project" value="InterPro"/>
</dbReference>
<dbReference type="InterPro" id="IPR020946">
    <property type="entry name" value="Flavin_mOase-like"/>
</dbReference>
<keyword evidence="9" id="KW-1185">Reference proteome</keyword>
<dbReference type="GO" id="GO:0004499">
    <property type="term" value="F:N,N-dimethylaniline monooxygenase activity"/>
    <property type="evidence" value="ECO:0007669"/>
    <property type="project" value="InterPro"/>
</dbReference>
<dbReference type="OrthoDB" id="5168853at2"/>
<evidence type="ECO:0000313" key="8">
    <source>
        <dbReference type="EMBL" id="TWD16014.1"/>
    </source>
</evidence>
<feature type="region of interest" description="Disordered" evidence="7">
    <location>
        <begin position="500"/>
        <end position="536"/>
    </location>
</feature>
<dbReference type="PANTHER" id="PTHR43872:SF1">
    <property type="entry name" value="MONOOXYGENASE, PUTATIVE (AFU_ORTHOLOGUE AFUA_8G02570)-RELATED"/>
    <property type="match status" value="1"/>
</dbReference>
<proteinExistence type="inferred from homology"/>
<evidence type="ECO:0000256" key="3">
    <source>
        <dbReference type="ARBA" id="ARBA00022630"/>
    </source>
</evidence>
<dbReference type="PRINTS" id="PR00368">
    <property type="entry name" value="FADPNR"/>
</dbReference>
<evidence type="ECO:0000256" key="2">
    <source>
        <dbReference type="ARBA" id="ARBA00010139"/>
    </source>
</evidence>
<dbReference type="PANTHER" id="PTHR43872">
    <property type="entry name" value="MONOOXYGENASE, PUTATIVE (AFU_ORTHOLOGUE AFUA_8G02570)-RELATED"/>
    <property type="match status" value="1"/>
</dbReference>
<feature type="compositionally biased region" description="Low complexity" evidence="7">
    <location>
        <begin position="500"/>
        <end position="512"/>
    </location>
</feature>
<dbReference type="RefSeq" id="WP_144857002.1">
    <property type="nucleotide sequence ID" value="NZ_BAAAYT010000001.1"/>
</dbReference>
<evidence type="ECO:0000256" key="4">
    <source>
        <dbReference type="ARBA" id="ARBA00022827"/>
    </source>
</evidence>
<dbReference type="GO" id="GO:0050661">
    <property type="term" value="F:NADP binding"/>
    <property type="evidence" value="ECO:0007669"/>
    <property type="project" value="InterPro"/>
</dbReference>
<dbReference type="EMBL" id="VIUW01000002">
    <property type="protein sequence ID" value="TWD16014.1"/>
    <property type="molecule type" value="Genomic_DNA"/>
</dbReference>
<keyword evidence="4" id="KW-0274">FAD</keyword>
<dbReference type="Pfam" id="PF13450">
    <property type="entry name" value="NAD_binding_8"/>
    <property type="match status" value="1"/>
</dbReference>
<dbReference type="Proteomes" id="UP000315628">
    <property type="component" value="Unassembled WGS sequence"/>
</dbReference>
<evidence type="ECO:0000256" key="1">
    <source>
        <dbReference type="ARBA" id="ARBA00001974"/>
    </source>
</evidence>
<dbReference type="PRINTS" id="PR00411">
    <property type="entry name" value="PNDRDTASEI"/>
</dbReference>
<dbReference type="InterPro" id="IPR036188">
    <property type="entry name" value="FAD/NAD-bd_sf"/>
</dbReference>
<organism evidence="8 9">
    <name type="scientific">Marihabitans asiaticum</name>
    <dbReference type="NCBI Taxonomy" id="415218"/>
    <lineage>
        <taxon>Bacteria</taxon>
        <taxon>Bacillati</taxon>
        <taxon>Actinomycetota</taxon>
        <taxon>Actinomycetes</taxon>
        <taxon>Micrococcales</taxon>
        <taxon>Intrasporangiaceae</taxon>
        <taxon>Marihabitans</taxon>
    </lineage>
</organism>
<dbReference type="InterPro" id="IPR051820">
    <property type="entry name" value="FAD-binding_MO"/>
</dbReference>
<evidence type="ECO:0000313" key="9">
    <source>
        <dbReference type="Proteomes" id="UP000315628"/>
    </source>
</evidence>
<gene>
    <name evidence="8" type="ORF">FB557_1555</name>
</gene>
<name>A0A560WES3_9MICO</name>
<dbReference type="AlphaFoldDB" id="A0A560WES3"/>
<comment type="similarity">
    <text evidence="2">Belongs to the FAD-binding monooxygenase family.</text>
</comment>
<comment type="cofactor">
    <cofactor evidence="1">
        <name>FAD</name>
        <dbReference type="ChEBI" id="CHEBI:57692"/>
    </cofactor>
</comment>
<evidence type="ECO:0000256" key="5">
    <source>
        <dbReference type="ARBA" id="ARBA00023002"/>
    </source>
</evidence>
<dbReference type="Gene3D" id="3.50.50.60">
    <property type="entry name" value="FAD/NAD(P)-binding domain"/>
    <property type="match status" value="1"/>
</dbReference>
<reference evidence="8 9" key="1">
    <citation type="submission" date="2019-06" db="EMBL/GenBank/DDBJ databases">
        <title>Sequencing the genomes of 1000 actinobacteria strains.</title>
        <authorList>
            <person name="Klenk H.-P."/>
        </authorList>
    </citation>
    <scope>NUCLEOTIDE SEQUENCE [LARGE SCALE GENOMIC DNA]</scope>
    <source>
        <strain evidence="8 9">DSM 18935</strain>
    </source>
</reference>
<dbReference type="Pfam" id="PF00743">
    <property type="entry name" value="FMO-like"/>
    <property type="match status" value="1"/>
</dbReference>
<keyword evidence="5" id="KW-0560">Oxidoreductase</keyword>
<protein>
    <submittedName>
        <fullName evidence="8">Cation diffusion facilitator CzcD-associated flavoprotein CzcO</fullName>
    </submittedName>
</protein>
<keyword evidence="3" id="KW-0285">Flavoprotein</keyword>
<evidence type="ECO:0000256" key="6">
    <source>
        <dbReference type="ARBA" id="ARBA00023033"/>
    </source>
</evidence>
<comment type="caution">
    <text evidence="8">The sequence shown here is derived from an EMBL/GenBank/DDBJ whole genome shotgun (WGS) entry which is preliminary data.</text>
</comment>
<keyword evidence="6" id="KW-0503">Monooxygenase</keyword>
<sequence length="536" mass="57726">MTHGWDAPDVATKGLTDLPERVDVLVIGAGLSGIGAAYRIAELNPEVSYVVLEGREATGGTWDLFRYPGVRSDSDMYTLSLPFYPWTDESSIADGDRIRDYLRRAARDTGVAERIHTGCPVVAMSWSTDEQVWTLRIEGEGGTRELRARWVHVGAGYYDYDEPHNAGFVGVEDFAGQVVHPQHWPDDLSLAGKRVLVIGSGATAVSLVPAAAQEAASVTMLQRTPSYVFGVPGRDALVDRLRGLGLSAWRAGRVGTAKNVAMQGFLYRLSRVRPAAAKKVILGGLRRELPEAVIQEHFTPPYDVWDQRLCAVRDGDLFEAICTGAVEIVTGHVDRFEAKGVRLTDGRLLEADVIVTATGLRLKALGGIAVSVDGEEQDLARTFAYRGVMLSGVPNLSMTVGYINASWTLRADLVSRYVARMLRHLRGHGYGVAVPVAPPGMRAGPVLDVTSGYVQRAVGSFPKVGDREPWTIAQSYTRERWSFGRADLSADMTFIPTGQSGASLPSGASAPATLDLPGSSSNTDGSLGDQVVEVTA</sequence>